<feature type="domain" description="FecR protein" evidence="1">
    <location>
        <begin position="139"/>
        <end position="230"/>
    </location>
</feature>
<feature type="domain" description="Protein FecR C-terminal" evidence="2">
    <location>
        <begin position="275"/>
        <end position="342"/>
    </location>
</feature>
<dbReference type="Gene3D" id="2.60.120.1440">
    <property type="match status" value="1"/>
</dbReference>
<comment type="caution">
    <text evidence="3">The sequence shown here is derived from an EMBL/GenBank/DDBJ whole genome shotgun (WGS) entry which is preliminary data.</text>
</comment>
<dbReference type="PANTHER" id="PTHR30273">
    <property type="entry name" value="PERIPLASMIC SIGNAL SENSOR AND SIGMA FACTOR ACTIVATOR FECR-RELATED"/>
    <property type="match status" value="1"/>
</dbReference>
<dbReference type="Proteomes" id="UP000647133">
    <property type="component" value="Unassembled WGS sequence"/>
</dbReference>
<dbReference type="InterPro" id="IPR012373">
    <property type="entry name" value="Ferrdict_sens_TM"/>
</dbReference>
<dbReference type="PANTHER" id="PTHR30273:SF2">
    <property type="entry name" value="PROTEIN FECR"/>
    <property type="match status" value="1"/>
</dbReference>
<dbReference type="InterPro" id="IPR006860">
    <property type="entry name" value="FecR"/>
</dbReference>
<evidence type="ECO:0000313" key="4">
    <source>
        <dbReference type="Proteomes" id="UP000647133"/>
    </source>
</evidence>
<dbReference type="Pfam" id="PF16344">
    <property type="entry name" value="FecR_C"/>
    <property type="match status" value="1"/>
</dbReference>
<dbReference type="Gene3D" id="3.55.50.30">
    <property type="match status" value="1"/>
</dbReference>
<evidence type="ECO:0000259" key="2">
    <source>
        <dbReference type="Pfam" id="PF16344"/>
    </source>
</evidence>
<name>A0ABR9AL44_9BACT</name>
<dbReference type="RefSeq" id="WP_192010342.1">
    <property type="nucleotide sequence ID" value="NZ_JACYTQ010000003.1"/>
</dbReference>
<dbReference type="EMBL" id="JACYTQ010000003">
    <property type="protein sequence ID" value="MBD8489472.1"/>
    <property type="molecule type" value="Genomic_DNA"/>
</dbReference>
<sequence length="345" mass="39219">MSKASDLLEDLEFIRWVKFPNTELDNFWKSWMAANPERVKDVMLAREIILGLQFPSKLPSKELKQEVFANLLREQEMSSMKESPELDFSPNQGWYANRIFGKISAILAVAVLLTILFLSLKGEDSSGQNQVKTKWLVKSTHKGEKLNFRLPDQTIVWLNSGSSLRYPESFDSTVRLVELEGEGFFEVSENPNQPFQVLTNGLLTTALGTSFNINHSSRETVKIALVSGKVAVQHQKDSISYLLKPGLALAYQNAEHQAEINVFDLDTEVGWKSGKLIFNNASFRQVTKKLQKWYGVDIDVVGAPKSDWEFNGKFENQTLENVLKSMSNIENFSYQLSNKHIVLKF</sequence>
<gene>
    <name evidence="3" type="ORF">IFO69_12020</name>
</gene>
<dbReference type="PIRSF" id="PIRSF018266">
    <property type="entry name" value="FecR"/>
    <property type="match status" value="1"/>
</dbReference>
<reference evidence="3 4" key="1">
    <citation type="submission" date="2020-09" db="EMBL/GenBank/DDBJ databases">
        <title>Echinicola sp. CAU 1574 isolated from sand of Sido Beach.</title>
        <authorList>
            <person name="Kim W."/>
        </authorList>
    </citation>
    <scope>NUCLEOTIDE SEQUENCE [LARGE SCALE GENOMIC DNA]</scope>
    <source>
        <strain evidence="3 4">CAU 1574</strain>
    </source>
</reference>
<keyword evidence="4" id="KW-1185">Reference proteome</keyword>
<evidence type="ECO:0000259" key="1">
    <source>
        <dbReference type="Pfam" id="PF04773"/>
    </source>
</evidence>
<accession>A0ABR9AL44</accession>
<dbReference type="Pfam" id="PF04773">
    <property type="entry name" value="FecR"/>
    <property type="match status" value="1"/>
</dbReference>
<organism evidence="3 4">
    <name type="scientific">Echinicola arenosa</name>
    <dbReference type="NCBI Taxonomy" id="2774144"/>
    <lineage>
        <taxon>Bacteria</taxon>
        <taxon>Pseudomonadati</taxon>
        <taxon>Bacteroidota</taxon>
        <taxon>Cytophagia</taxon>
        <taxon>Cytophagales</taxon>
        <taxon>Cyclobacteriaceae</taxon>
        <taxon>Echinicola</taxon>
    </lineage>
</organism>
<dbReference type="InterPro" id="IPR032508">
    <property type="entry name" value="FecR_C"/>
</dbReference>
<protein>
    <submittedName>
        <fullName evidence="3">DUF4974 domain-containing protein</fullName>
    </submittedName>
</protein>
<evidence type="ECO:0000313" key="3">
    <source>
        <dbReference type="EMBL" id="MBD8489472.1"/>
    </source>
</evidence>
<proteinExistence type="predicted"/>